<dbReference type="EMBL" id="JAATWM020000008">
    <property type="protein sequence ID" value="KAF9879204.1"/>
    <property type="molecule type" value="Genomic_DNA"/>
</dbReference>
<dbReference type="GO" id="GO:0005886">
    <property type="term" value="C:plasma membrane"/>
    <property type="evidence" value="ECO:0007669"/>
    <property type="project" value="TreeGrafter"/>
</dbReference>
<feature type="transmembrane region" description="Helical" evidence="5">
    <location>
        <begin position="98"/>
        <end position="121"/>
    </location>
</feature>
<sequence>MSSSLCTLTTCDPSESPYGYRPSQAPSAVFITVASACLIANAAIAARTKQAKQKQEHVATPFTIIITLACVLEIVGWADRLAGWREPWAVYPFLQGKALLTMAPVFVTSSIYVCLAPMIRILGTEHSILKPQLYSAILLPLDGLALILQIAGLAVGFKDVPLVLTSKESYAPNNTGAKIVMAGLVLQLATLVIAGLLLASVLVRAAVSYRKYGYTTFHRDVGYVPLPRRFRIFATAVPSAMVVLFGRLCFRVAEYAEGFRGGLATGDEGLFVGLDGLLVAYAIVVLVVCHPALFLRDGKFVSRIEAEPFVGIDGPGGSMRENEAGLEELRKVYQAHTEEEERLSRFER</sequence>
<keyword evidence="4 5" id="KW-0472">Membrane</keyword>
<dbReference type="OrthoDB" id="4521223at2759"/>
<dbReference type="AlphaFoldDB" id="A0A9P6IB11"/>
<dbReference type="InterPro" id="IPR007568">
    <property type="entry name" value="RTA1"/>
</dbReference>
<comment type="subcellular location">
    <subcellularLocation>
        <location evidence="1">Membrane</location>
        <topology evidence="1">Multi-pass membrane protein</topology>
    </subcellularLocation>
</comment>
<reference evidence="6" key="1">
    <citation type="submission" date="2020-03" db="EMBL/GenBank/DDBJ databases">
        <authorList>
            <person name="He L."/>
        </authorList>
    </citation>
    <scope>NUCLEOTIDE SEQUENCE</scope>
    <source>
        <strain evidence="6">CkLH20</strain>
    </source>
</reference>
<feature type="transmembrane region" description="Helical" evidence="5">
    <location>
        <begin position="133"/>
        <end position="157"/>
    </location>
</feature>
<keyword evidence="2 5" id="KW-0812">Transmembrane</keyword>
<accession>A0A9P6IB11</accession>
<feature type="transmembrane region" description="Helical" evidence="5">
    <location>
        <begin position="270"/>
        <end position="295"/>
    </location>
</feature>
<evidence type="ECO:0000313" key="7">
    <source>
        <dbReference type="Proteomes" id="UP000781932"/>
    </source>
</evidence>
<keyword evidence="7" id="KW-1185">Reference proteome</keyword>
<reference evidence="6" key="2">
    <citation type="submission" date="2020-11" db="EMBL/GenBank/DDBJ databases">
        <title>Whole genome sequencing of Colletotrichum sp.</title>
        <authorList>
            <person name="Li H."/>
        </authorList>
    </citation>
    <scope>NUCLEOTIDE SEQUENCE</scope>
    <source>
        <strain evidence="6">CkLH20</strain>
    </source>
</reference>
<evidence type="ECO:0000256" key="1">
    <source>
        <dbReference type="ARBA" id="ARBA00004141"/>
    </source>
</evidence>
<feature type="transmembrane region" description="Helical" evidence="5">
    <location>
        <begin position="58"/>
        <end position="78"/>
    </location>
</feature>
<dbReference type="GeneID" id="62159230"/>
<keyword evidence="3 5" id="KW-1133">Transmembrane helix</keyword>
<dbReference type="PANTHER" id="PTHR31465">
    <property type="entry name" value="PROTEIN RTA1-RELATED"/>
    <property type="match status" value="1"/>
</dbReference>
<evidence type="ECO:0000256" key="3">
    <source>
        <dbReference type="ARBA" id="ARBA00022989"/>
    </source>
</evidence>
<protein>
    <submittedName>
        <fullName evidence="6">Sphingoid long-chain base transporter RSB1</fullName>
    </submittedName>
</protein>
<name>A0A9P6IB11_9PEZI</name>
<evidence type="ECO:0000256" key="4">
    <source>
        <dbReference type="ARBA" id="ARBA00023136"/>
    </source>
</evidence>
<evidence type="ECO:0000313" key="6">
    <source>
        <dbReference type="EMBL" id="KAF9879204.1"/>
    </source>
</evidence>
<feature type="transmembrane region" description="Helical" evidence="5">
    <location>
        <begin position="230"/>
        <end position="250"/>
    </location>
</feature>
<dbReference type="GO" id="GO:0000324">
    <property type="term" value="C:fungal-type vacuole"/>
    <property type="evidence" value="ECO:0007669"/>
    <property type="project" value="TreeGrafter"/>
</dbReference>
<dbReference type="Proteomes" id="UP000781932">
    <property type="component" value="Unassembled WGS sequence"/>
</dbReference>
<feature type="transmembrane region" description="Helical" evidence="5">
    <location>
        <begin position="177"/>
        <end position="209"/>
    </location>
</feature>
<proteinExistence type="predicted"/>
<dbReference type="Pfam" id="PF04479">
    <property type="entry name" value="RTA1"/>
    <property type="match status" value="1"/>
</dbReference>
<dbReference type="RefSeq" id="XP_038748665.1">
    <property type="nucleotide sequence ID" value="XM_038886156.1"/>
</dbReference>
<comment type="caution">
    <text evidence="6">The sequence shown here is derived from an EMBL/GenBank/DDBJ whole genome shotgun (WGS) entry which is preliminary data.</text>
</comment>
<organism evidence="6 7">
    <name type="scientific">Colletotrichum karsti</name>
    <dbReference type="NCBI Taxonomy" id="1095194"/>
    <lineage>
        <taxon>Eukaryota</taxon>
        <taxon>Fungi</taxon>
        <taxon>Dikarya</taxon>
        <taxon>Ascomycota</taxon>
        <taxon>Pezizomycotina</taxon>
        <taxon>Sordariomycetes</taxon>
        <taxon>Hypocreomycetidae</taxon>
        <taxon>Glomerellales</taxon>
        <taxon>Glomerellaceae</taxon>
        <taxon>Colletotrichum</taxon>
        <taxon>Colletotrichum boninense species complex</taxon>
    </lineage>
</organism>
<dbReference type="PANTHER" id="PTHR31465:SF7">
    <property type="entry name" value="SPHINGOID LONG-CHAIN BASE TRANSPORTER RSB1"/>
    <property type="match status" value="1"/>
</dbReference>
<evidence type="ECO:0000256" key="5">
    <source>
        <dbReference type="SAM" id="Phobius"/>
    </source>
</evidence>
<feature type="transmembrane region" description="Helical" evidence="5">
    <location>
        <begin position="27"/>
        <end position="46"/>
    </location>
</feature>
<gene>
    <name evidence="6" type="ORF">CkaCkLH20_03437</name>
</gene>
<evidence type="ECO:0000256" key="2">
    <source>
        <dbReference type="ARBA" id="ARBA00022692"/>
    </source>
</evidence>